<evidence type="ECO:0000259" key="1">
    <source>
        <dbReference type="PROSITE" id="PS50943"/>
    </source>
</evidence>
<dbReference type="SUPFAM" id="SSF52540">
    <property type="entry name" value="P-loop containing nucleoside triphosphate hydrolases"/>
    <property type="match status" value="1"/>
</dbReference>
<dbReference type="Proteomes" id="UP000294958">
    <property type="component" value="Unassembled WGS sequence"/>
</dbReference>
<keyword evidence="3" id="KW-1185">Reference proteome</keyword>
<dbReference type="InterPro" id="IPR027417">
    <property type="entry name" value="P-loop_NTPase"/>
</dbReference>
<reference evidence="2 3" key="1">
    <citation type="submission" date="2019-03" db="EMBL/GenBank/DDBJ databases">
        <title>Genomic Encyclopedia of Type Strains, Phase IV (KMG-IV): sequencing the most valuable type-strain genomes for metagenomic binning, comparative biology and taxonomic classification.</title>
        <authorList>
            <person name="Goeker M."/>
        </authorList>
    </citation>
    <scope>NUCLEOTIDE SEQUENCE [LARGE SCALE GENOMIC DNA]</scope>
    <source>
        <strain evidence="2 3">DSM 11603</strain>
    </source>
</reference>
<dbReference type="GO" id="GO:0003677">
    <property type="term" value="F:DNA binding"/>
    <property type="evidence" value="ECO:0007669"/>
    <property type="project" value="InterPro"/>
</dbReference>
<evidence type="ECO:0000313" key="3">
    <source>
        <dbReference type="Proteomes" id="UP000294958"/>
    </source>
</evidence>
<dbReference type="RefSeq" id="WP_166647751.1">
    <property type="nucleotide sequence ID" value="NZ_SNZF01000016.1"/>
</dbReference>
<proteinExistence type="predicted"/>
<feature type="domain" description="HTH cro/C1-type" evidence="1">
    <location>
        <begin position="10"/>
        <end position="64"/>
    </location>
</feature>
<dbReference type="AlphaFoldDB" id="A0A4R6YDT2"/>
<dbReference type="PROSITE" id="PS50943">
    <property type="entry name" value="HTH_CROC1"/>
    <property type="match status" value="1"/>
</dbReference>
<dbReference type="InterPro" id="IPR010982">
    <property type="entry name" value="Lambda_DNA-bd_dom_sf"/>
</dbReference>
<dbReference type="SUPFAM" id="SSF47413">
    <property type="entry name" value="lambda repressor-like DNA-binding domains"/>
    <property type="match status" value="1"/>
</dbReference>
<sequence>MDDQIPTRLMRMARDESKVRQADLASKLSVSASVLSRLEASETADAKMAKRYLEALDTSLAKEIIAFFERRWRHLDRPDFRLPEREAIWAAEQGLQKLDAFEKSGDFDPILQNPLNNLRKRLLADVDFVRHTEHGIAFIGEIGVGKTTALSFVTNLLVPDGEKKTSVFPTGSGRMTVCEVAIKIAPAYGIAVDSMTEDEIRMLVSDLVNGIATGKGGLPSELDRVIRNMADVRRVTVRARKAGEKPTTVDHLKELIDRMDDADAVIAEVVARMKLETRTSTQIILSKDTEDSMEWLSKNISRINYGQHPEFSVPERITVLLPLDALRETPYALSVIDTKGVEGTTQRADLMRRIEDERTVTVLCCSFSDAPGNVPLSIMRDALDTGTGAIEGDRICLLALPRNDEALKIVDDMGNRPDSTEEGYAIRQGQIEQQFATEGLPSVPVNFFHVDSESAQDVWEWLIDRIGAIRSAKVERIGRHVEAADNLITNADVAKTREARATIAETMRKAAERFLELPPVMRPAASNLVAEVKNTHQSSVAASVSRRGDWPQFNAAHILGQGLRRDVNLRTNDIFVRIDEAVNGLKDDFGHLADVAQFLENLCEDSQEWRKELLSRVALAGRMLYAPHLLNNAGDLWQACQDRYGEGSGYRVDVSQQFQAHFDTDADAMTTAVKVENQVKALWVQIVIDSLIASSAFTEE</sequence>
<dbReference type="Gene3D" id="1.10.260.40">
    <property type="entry name" value="lambda repressor-like DNA-binding domains"/>
    <property type="match status" value="1"/>
</dbReference>
<dbReference type="SMART" id="SM00530">
    <property type="entry name" value="HTH_XRE"/>
    <property type="match status" value="1"/>
</dbReference>
<name>A0A4R6YDT2_9HYPH</name>
<protein>
    <submittedName>
        <fullName evidence="2">Helix-turn-helix protein</fullName>
    </submittedName>
</protein>
<accession>A0A4R6YDT2</accession>
<organism evidence="2 3">
    <name type="scientific">Aquamicrobium defluvii</name>
    <dbReference type="NCBI Taxonomy" id="69279"/>
    <lineage>
        <taxon>Bacteria</taxon>
        <taxon>Pseudomonadati</taxon>
        <taxon>Pseudomonadota</taxon>
        <taxon>Alphaproteobacteria</taxon>
        <taxon>Hyphomicrobiales</taxon>
        <taxon>Phyllobacteriaceae</taxon>
        <taxon>Aquamicrobium</taxon>
    </lineage>
</organism>
<dbReference type="InterPro" id="IPR001387">
    <property type="entry name" value="Cro/C1-type_HTH"/>
</dbReference>
<comment type="caution">
    <text evidence="2">The sequence shown here is derived from an EMBL/GenBank/DDBJ whole genome shotgun (WGS) entry which is preliminary data.</text>
</comment>
<gene>
    <name evidence="2" type="ORF">DES43_11644</name>
</gene>
<dbReference type="EMBL" id="SNZF01000016">
    <property type="protein sequence ID" value="TDR34139.1"/>
    <property type="molecule type" value="Genomic_DNA"/>
</dbReference>
<dbReference type="CDD" id="cd00093">
    <property type="entry name" value="HTH_XRE"/>
    <property type="match status" value="1"/>
</dbReference>
<evidence type="ECO:0000313" key="2">
    <source>
        <dbReference type="EMBL" id="TDR34139.1"/>
    </source>
</evidence>
<dbReference type="Pfam" id="PF01381">
    <property type="entry name" value="HTH_3"/>
    <property type="match status" value="1"/>
</dbReference>